<dbReference type="RefSeq" id="WP_134085095.1">
    <property type="nucleotide sequence ID" value="NZ_SOQX01000008.1"/>
</dbReference>
<dbReference type="PANTHER" id="PTHR34501">
    <property type="entry name" value="PROTEIN YDDL-RELATED"/>
    <property type="match status" value="1"/>
</dbReference>
<keyword evidence="10" id="KW-0998">Cell outer membrane</keyword>
<dbReference type="GO" id="GO:0046930">
    <property type="term" value="C:pore complex"/>
    <property type="evidence" value="ECO:0007669"/>
    <property type="project" value="UniProtKB-KW"/>
</dbReference>
<comment type="subcellular location">
    <subcellularLocation>
        <location evidence="1">Cell outer membrane</location>
        <topology evidence="1">Multi-pass membrane protein</topology>
    </subcellularLocation>
</comment>
<evidence type="ECO:0000256" key="8">
    <source>
        <dbReference type="ARBA" id="ARBA00023114"/>
    </source>
</evidence>
<evidence type="ECO:0000256" key="5">
    <source>
        <dbReference type="ARBA" id="ARBA00022692"/>
    </source>
</evidence>
<reference evidence="13 14" key="1">
    <citation type="submission" date="2019-03" db="EMBL/GenBank/DDBJ databases">
        <title>Genomic Encyclopedia of Type Strains, Phase IV (KMG-IV): sequencing the most valuable type-strain genomes for metagenomic binning, comparative biology and taxonomic classification.</title>
        <authorList>
            <person name="Goeker M."/>
        </authorList>
    </citation>
    <scope>NUCLEOTIDE SEQUENCE [LARGE SCALE GENOMIC DNA]</scope>
    <source>
        <strain evidence="13 14">DSM 16326</strain>
    </source>
</reference>
<evidence type="ECO:0000313" key="14">
    <source>
        <dbReference type="Proteomes" id="UP000294914"/>
    </source>
</evidence>
<dbReference type="InterPro" id="IPR023614">
    <property type="entry name" value="Porin_dom_sf"/>
</dbReference>
<protein>
    <submittedName>
        <fullName evidence="13">Putative porin</fullName>
    </submittedName>
</protein>
<dbReference type="InterPro" id="IPR002299">
    <property type="entry name" value="Porin_Neis"/>
</dbReference>
<evidence type="ECO:0000259" key="12">
    <source>
        <dbReference type="Pfam" id="PF13609"/>
    </source>
</evidence>
<evidence type="ECO:0000256" key="1">
    <source>
        <dbReference type="ARBA" id="ARBA00004571"/>
    </source>
</evidence>
<evidence type="ECO:0000256" key="7">
    <source>
        <dbReference type="ARBA" id="ARBA00023065"/>
    </source>
</evidence>
<keyword evidence="3" id="KW-0813">Transport</keyword>
<comment type="subunit">
    <text evidence="2">Homotrimer.</text>
</comment>
<dbReference type="PRINTS" id="PR00184">
    <property type="entry name" value="NEISSPPORIN"/>
</dbReference>
<keyword evidence="14" id="KW-1185">Reference proteome</keyword>
<dbReference type="PANTHER" id="PTHR34501:SF9">
    <property type="entry name" value="MAJOR OUTER MEMBRANE PROTEIN P.IA"/>
    <property type="match status" value="1"/>
</dbReference>
<evidence type="ECO:0000256" key="2">
    <source>
        <dbReference type="ARBA" id="ARBA00011233"/>
    </source>
</evidence>
<comment type="caution">
    <text evidence="13">The sequence shown here is derived from an EMBL/GenBank/DDBJ whole genome shotgun (WGS) entry which is preliminary data.</text>
</comment>
<evidence type="ECO:0000256" key="11">
    <source>
        <dbReference type="SAM" id="SignalP"/>
    </source>
</evidence>
<dbReference type="CDD" id="cd00342">
    <property type="entry name" value="gram_neg_porins"/>
    <property type="match status" value="1"/>
</dbReference>
<evidence type="ECO:0000256" key="4">
    <source>
        <dbReference type="ARBA" id="ARBA00022452"/>
    </source>
</evidence>
<dbReference type="InterPro" id="IPR033900">
    <property type="entry name" value="Gram_neg_porin_domain"/>
</dbReference>
<dbReference type="EMBL" id="SOQX01000008">
    <property type="protein sequence ID" value="TDX99352.1"/>
    <property type="molecule type" value="Genomic_DNA"/>
</dbReference>
<dbReference type="Pfam" id="PF13609">
    <property type="entry name" value="Porin_4"/>
    <property type="match status" value="1"/>
</dbReference>
<feature type="domain" description="Porin" evidence="12">
    <location>
        <begin position="8"/>
        <end position="303"/>
    </location>
</feature>
<dbReference type="SUPFAM" id="SSF56935">
    <property type="entry name" value="Porins"/>
    <property type="match status" value="1"/>
</dbReference>
<proteinExistence type="predicted"/>
<evidence type="ECO:0000256" key="6">
    <source>
        <dbReference type="ARBA" id="ARBA00022729"/>
    </source>
</evidence>
<evidence type="ECO:0000256" key="3">
    <source>
        <dbReference type="ARBA" id="ARBA00022448"/>
    </source>
</evidence>
<keyword evidence="8" id="KW-0626">Porin</keyword>
<dbReference type="GO" id="GO:0006811">
    <property type="term" value="P:monoatomic ion transport"/>
    <property type="evidence" value="ECO:0007669"/>
    <property type="project" value="UniProtKB-KW"/>
</dbReference>
<dbReference type="Proteomes" id="UP000294914">
    <property type="component" value="Unassembled WGS sequence"/>
</dbReference>
<feature type="signal peptide" evidence="11">
    <location>
        <begin position="1"/>
        <end position="22"/>
    </location>
</feature>
<keyword evidence="9" id="KW-0472">Membrane</keyword>
<dbReference type="AlphaFoldDB" id="A0A4R8IQI9"/>
<dbReference type="GO" id="GO:0015288">
    <property type="term" value="F:porin activity"/>
    <property type="evidence" value="ECO:0007669"/>
    <property type="project" value="UniProtKB-KW"/>
</dbReference>
<accession>A0A4R8IQI9</accession>
<feature type="chain" id="PRO_5020203325" evidence="11">
    <location>
        <begin position="23"/>
        <end position="326"/>
    </location>
</feature>
<gene>
    <name evidence="13" type="ORF">EDC23_2565</name>
</gene>
<organism evidence="13 14">
    <name type="scientific">Thiohalophilus thiocyanatoxydans</name>
    <dbReference type="NCBI Taxonomy" id="381308"/>
    <lineage>
        <taxon>Bacteria</taxon>
        <taxon>Pseudomonadati</taxon>
        <taxon>Pseudomonadota</taxon>
        <taxon>Gammaproteobacteria</taxon>
        <taxon>Thiohalomonadales</taxon>
        <taxon>Thiohalophilaceae</taxon>
        <taxon>Thiohalophilus</taxon>
    </lineage>
</organism>
<evidence type="ECO:0000256" key="10">
    <source>
        <dbReference type="ARBA" id="ARBA00023237"/>
    </source>
</evidence>
<keyword evidence="5" id="KW-0812">Transmembrane</keyword>
<dbReference type="InterPro" id="IPR050298">
    <property type="entry name" value="Gram-neg_bact_OMP"/>
</dbReference>
<keyword evidence="7" id="KW-0406">Ion transport</keyword>
<dbReference type="Gene3D" id="2.40.160.10">
    <property type="entry name" value="Porin"/>
    <property type="match status" value="1"/>
</dbReference>
<keyword evidence="4" id="KW-1134">Transmembrane beta strand</keyword>
<keyword evidence="6 11" id="KW-0732">Signal</keyword>
<name>A0A4R8IQI9_9GAMM</name>
<sequence>MKKKLIALAIAGSLATPMLAHAAPTVYGKLHLSYGSVEEESGGVTTTDNWQLRSHASRVGVKGDHDMGNDLQAIYKFEWQVDYEQGVDAGLDRRNMYAGLKGDWGEVRFGRHDTPLKMAQGKFDLFGDTDADLKNAGDQDGENRLDNVLAYLGKSGNIQYAIALIPGEGDGSTTGDGPADTISASIAYEDGPLYVALAQDSHDDTAGQSENSMTRLIGTYKMGGSQLGLMYQTGVEGATTAGQEEDWLGVSFKTRMGARNSFKAQYIMVEDNETSQREGTLMAVGVDHKFNKQATGYLMYSSLEEELAGATDVENNFLGAGLVLKF</sequence>
<evidence type="ECO:0000313" key="13">
    <source>
        <dbReference type="EMBL" id="TDX99352.1"/>
    </source>
</evidence>
<dbReference type="GO" id="GO:0009279">
    <property type="term" value="C:cell outer membrane"/>
    <property type="evidence" value="ECO:0007669"/>
    <property type="project" value="UniProtKB-SubCell"/>
</dbReference>
<evidence type="ECO:0000256" key="9">
    <source>
        <dbReference type="ARBA" id="ARBA00023136"/>
    </source>
</evidence>
<dbReference type="OrthoDB" id="8173690at2"/>